<dbReference type="OrthoDB" id="2188337at2759"/>
<reference evidence="3 4" key="1">
    <citation type="journal article" date="2013" name="BMC Genomics">
        <title>Genome sequencing and comparative genomics of honey bee microsporidia, Nosema apis reveal novel insights into host-parasite interactions.</title>
        <authorList>
            <person name="Chen Yp."/>
            <person name="Pettis J.S."/>
            <person name="Zhao Y."/>
            <person name="Liu X."/>
            <person name="Tallon L.J."/>
            <person name="Sadzewicz L.D."/>
            <person name="Li R."/>
            <person name="Zheng H."/>
            <person name="Huang S."/>
            <person name="Zhang X."/>
            <person name="Hamilton M.C."/>
            <person name="Pernal S.F."/>
            <person name="Melathopoulos A.P."/>
            <person name="Yan X."/>
            <person name="Evans J.D."/>
        </authorList>
    </citation>
    <scope>NUCLEOTIDE SEQUENCE [LARGE SCALE GENOMIC DNA]</scope>
    <source>
        <strain evidence="3 4">BRL 01</strain>
    </source>
</reference>
<keyword evidence="1" id="KW-0863">Zinc-finger</keyword>
<evidence type="ECO:0000256" key="1">
    <source>
        <dbReference type="PROSITE-ProRule" id="PRU00042"/>
    </source>
</evidence>
<accession>T0MDR0</accession>
<organism evidence="3 4">
    <name type="scientific">Vairimorpha apis BRL 01</name>
    <dbReference type="NCBI Taxonomy" id="1037528"/>
    <lineage>
        <taxon>Eukaryota</taxon>
        <taxon>Fungi</taxon>
        <taxon>Fungi incertae sedis</taxon>
        <taxon>Microsporidia</taxon>
        <taxon>Nosematidae</taxon>
        <taxon>Vairimorpha</taxon>
    </lineage>
</organism>
<proteinExistence type="predicted"/>
<name>T0MDR0_9MICR</name>
<protein>
    <recommendedName>
        <fullName evidence="2">C2H2-type domain-containing protein</fullName>
    </recommendedName>
</protein>
<evidence type="ECO:0000259" key="2">
    <source>
        <dbReference type="PROSITE" id="PS50157"/>
    </source>
</evidence>
<keyword evidence="1" id="KW-0479">Metal-binding</keyword>
<sequence length="381" mass="45068">MLYIYVDKVFKCNIPGCQKIFNSKLVYKMHIKTYIHSLDKLISSLDDNIENFDLKINENIIFTIKNVSHWLFTEKDWIQCINFKNDINNSKIEKDSYILNCNNKHNEFLYIKNVIYKNKCTDKISEFFNECFGFYNIKECITCACKVYDMSFIVVGTKMNFNNINYANSDDTKGKLYTFTVNLKLVDIISIDIGFILKIMTSPDTNSSLFCLSSDGKIRKYVYNNKYSCVFCYNTLNCIDFLVIENEIIYWTDGLQIFKMIKGENKNKSGYFDSFVNSLIFRKRILKNNLHHDSCNEIYNESDQNYNLNINNNFFNVLKNKIKSYFIICNTVNGNIFALDKDLKDRISLMKNFYTHNIIYSEITDSIFLQINYITQQKFYL</sequence>
<dbReference type="GO" id="GO:0008270">
    <property type="term" value="F:zinc ion binding"/>
    <property type="evidence" value="ECO:0007669"/>
    <property type="project" value="UniProtKB-KW"/>
</dbReference>
<dbReference type="HOGENOM" id="CLU_725810_0_0_1"/>
<dbReference type="SMART" id="SM00355">
    <property type="entry name" value="ZnF_C2H2"/>
    <property type="match status" value="1"/>
</dbReference>
<dbReference type="PROSITE" id="PS50157">
    <property type="entry name" value="ZINC_FINGER_C2H2_2"/>
    <property type="match status" value="1"/>
</dbReference>
<gene>
    <name evidence="3" type="ORF">NAPIS_ORF01039</name>
</gene>
<dbReference type="Proteomes" id="UP000053780">
    <property type="component" value="Unassembled WGS sequence"/>
</dbReference>
<dbReference type="VEuPathDB" id="MicrosporidiaDB:NAPIS_ORF01039"/>
<keyword evidence="1" id="KW-0862">Zinc</keyword>
<keyword evidence="4" id="KW-1185">Reference proteome</keyword>
<evidence type="ECO:0000313" key="3">
    <source>
        <dbReference type="EMBL" id="EQB61386.1"/>
    </source>
</evidence>
<dbReference type="AlphaFoldDB" id="T0MDR0"/>
<dbReference type="PROSITE" id="PS00028">
    <property type="entry name" value="ZINC_FINGER_C2H2_1"/>
    <property type="match status" value="1"/>
</dbReference>
<dbReference type="EMBL" id="KE647144">
    <property type="protein sequence ID" value="EQB61386.1"/>
    <property type="molecule type" value="Genomic_DNA"/>
</dbReference>
<feature type="domain" description="C2H2-type" evidence="2">
    <location>
        <begin position="10"/>
        <end position="41"/>
    </location>
</feature>
<dbReference type="InterPro" id="IPR013087">
    <property type="entry name" value="Znf_C2H2_type"/>
</dbReference>
<evidence type="ECO:0000313" key="4">
    <source>
        <dbReference type="Proteomes" id="UP000053780"/>
    </source>
</evidence>